<accession>A0A0N4YD90</accession>
<protein>
    <submittedName>
        <fullName evidence="3">Type II toxin-antitoxin system PemK/MazF family toxin</fullName>
    </submittedName>
</protein>
<evidence type="ECO:0000313" key="3">
    <source>
        <dbReference type="WBParaSite" id="NBR_0001456801-mRNA-1"/>
    </source>
</evidence>
<reference evidence="1 2" key="2">
    <citation type="submission" date="2018-11" db="EMBL/GenBank/DDBJ databases">
        <authorList>
            <consortium name="Pathogen Informatics"/>
        </authorList>
    </citation>
    <scope>NUCLEOTIDE SEQUENCE [LARGE SCALE GENOMIC DNA]</scope>
</reference>
<organism evidence="3">
    <name type="scientific">Nippostrongylus brasiliensis</name>
    <name type="common">Rat hookworm</name>
    <dbReference type="NCBI Taxonomy" id="27835"/>
    <lineage>
        <taxon>Eukaryota</taxon>
        <taxon>Metazoa</taxon>
        <taxon>Ecdysozoa</taxon>
        <taxon>Nematoda</taxon>
        <taxon>Chromadorea</taxon>
        <taxon>Rhabditida</taxon>
        <taxon>Rhabditina</taxon>
        <taxon>Rhabditomorpha</taxon>
        <taxon>Strongyloidea</taxon>
        <taxon>Heligmosomidae</taxon>
        <taxon>Nippostrongylus</taxon>
    </lineage>
</organism>
<dbReference type="AlphaFoldDB" id="A0A0N4YD90"/>
<sequence>MDDADHSREPGRPKWRGREMAEVGGVWVQVYPCESDRLPSALTDQILIVGECSRPHTKGGEDGRGRVSGIVVIPTLAAHIGRHIAPPRFHP</sequence>
<evidence type="ECO:0000313" key="2">
    <source>
        <dbReference type="Proteomes" id="UP000271162"/>
    </source>
</evidence>
<gene>
    <name evidence="1" type="ORF">NBR_LOCUS14569</name>
</gene>
<keyword evidence="2" id="KW-1185">Reference proteome</keyword>
<reference evidence="3" key="1">
    <citation type="submission" date="2017-02" db="UniProtKB">
        <authorList>
            <consortium name="WormBaseParasite"/>
        </authorList>
    </citation>
    <scope>IDENTIFICATION</scope>
</reference>
<evidence type="ECO:0000313" key="1">
    <source>
        <dbReference type="EMBL" id="VDL78158.1"/>
    </source>
</evidence>
<name>A0A0N4YD90_NIPBR</name>
<dbReference type="WBParaSite" id="NBR_0001456801-mRNA-1">
    <property type="protein sequence ID" value="NBR_0001456801-mRNA-1"/>
    <property type="gene ID" value="NBR_0001456801"/>
</dbReference>
<dbReference type="Proteomes" id="UP000271162">
    <property type="component" value="Unassembled WGS sequence"/>
</dbReference>
<dbReference type="EMBL" id="UYSL01021411">
    <property type="protein sequence ID" value="VDL78158.1"/>
    <property type="molecule type" value="Genomic_DNA"/>
</dbReference>
<proteinExistence type="predicted"/>